<name>A0A0E9QHG4_ANGAN</name>
<evidence type="ECO:0000313" key="1">
    <source>
        <dbReference type="EMBL" id="JAH15932.1"/>
    </source>
</evidence>
<accession>A0A0E9QHG4</accession>
<dbReference type="AlphaFoldDB" id="A0A0E9QHG4"/>
<protein>
    <submittedName>
        <fullName evidence="1">Uncharacterized protein</fullName>
    </submittedName>
</protein>
<reference evidence="1" key="1">
    <citation type="submission" date="2014-11" db="EMBL/GenBank/DDBJ databases">
        <authorList>
            <person name="Amaro Gonzalez C."/>
        </authorList>
    </citation>
    <scope>NUCLEOTIDE SEQUENCE</scope>
</reference>
<proteinExistence type="predicted"/>
<organism evidence="1">
    <name type="scientific">Anguilla anguilla</name>
    <name type="common">European freshwater eel</name>
    <name type="synonym">Muraena anguilla</name>
    <dbReference type="NCBI Taxonomy" id="7936"/>
    <lineage>
        <taxon>Eukaryota</taxon>
        <taxon>Metazoa</taxon>
        <taxon>Chordata</taxon>
        <taxon>Craniata</taxon>
        <taxon>Vertebrata</taxon>
        <taxon>Euteleostomi</taxon>
        <taxon>Actinopterygii</taxon>
        <taxon>Neopterygii</taxon>
        <taxon>Teleostei</taxon>
        <taxon>Anguilliformes</taxon>
        <taxon>Anguillidae</taxon>
        <taxon>Anguilla</taxon>
    </lineage>
</organism>
<reference evidence="1" key="2">
    <citation type="journal article" date="2015" name="Fish Shellfish Immunol.">
        <title>Early steps in the European eel (Anguilla anguilla)-Vibrio vulnificus interaction in the gills: Role of the RtxA13 toxin.</title>
        <authorList>
            <person name="Callol A."/>
            <person name="Pajuelo D."/>
            <person name="Ebbesson L."/>
            <person name="Teles M."/>
            <person name="MacKenzie S."/>
            <person name="Amaro C."/>
        </authorList>
    </citation>
    <scope>NUCLEOTIDE SEQUENCE</scope>
</reference>
<sequence>MPPLAYSTVAGGSQYSVHKAENLYRQARCE</sequence>
<dbReference type="EMBL" id="GBXM01092645">
    <property type="protein sequence ID" value="JAH15932.1"/>
    <property type="molecule type" value="Transcribed_RNA"/>
</dbReference>